<evidence type="ECO:0000313" key="3">
    <source>
        <dbReference type="EMBL" id="MDT0306293.1"/>
    </source>
</evidence>
<reference evidence="4" key="1">
    <citation type="submission" date="2023-07" db="EMBL/GenBank/DDBJ databases">
        <title>30 novel species of actinomycetes from the DSMZ collection.</title>
        <authorList>
            <person name="Nouioui I."/>
        </authorList>
    </citation>
    <scope>NUCLEOTIDE SEQUENCE [LARGE SCALE GENOMIC DNA]</scope>
    <source>
        <strain evidence="4">DSM 44917</strain>
    </source>
</reference>
<dbReference type="Pfam" id="PF07702">
    <property type="entry name" value="UTRA"/>
    <property type="match status" value="1"/>
</dbReference>
<organism evidence="3 4">
    <name type="scientific">Streptomyces boetiae</name>
    <dbReference type="NCBI Taxonomy" id="3075541"/>
    <lineage>
        <taxon>Bacteria</taxon>
        <taxon>Bacillati</taxon>
        <taxon>Actinomycetota</taxon>
        <taxon>Actinomycetes</taxon>
        <taxon>Kitasatosporales</taxon>
        <taxon>Streptomycetaceae</taxon>
        <taxon>Streptomyces</taxon>
    </lineage>
</organism>
<dbReference type="Gene3D" id="3.40.1410.10">
    <property type="entry name" value="Chorismate lyase-like"/>
    <property type="match status" value="1"/>
</dbReference>
<dbReference type="InterPro" id="IPR028978">
    <property type="entry name" value="Chorismate_lyase_/UTRA_dom_sf"/>
</dbReference>
<evidence type="ECO:0000256" key="1">
    <source>
        <dbReference type="SAM" id="MobiDB-lite"/>
    </source>
</evidence>
<accession>A0ABU2L4Y5</accession>
<dbReference type="RefSeq" id="WP_311629364.1">
    <property type="nucleotide sequence ID" value="NZ_JAVREN010000005.1"/>
</dbReference>
<dbReference type="InterPro" id="IPR050679">
    <property type="entry name" value="Bact_HTH_transcr_reg"/>
</dbReference>
<dbReference type="SUPFAM" id="SSF64288">
    <property type="entry name" value="Chorismate lyase-like"/>
    <property type="match status" value="1"/>
</dbReference>
<sequence>MPYLRPGGDGPGGAWREEARARGRRGGQRIVHAGEVPAPEVVAGLLGVAEGSLVVVRRRIMYADEEPVELTDAYFPLHIARGTPLAAPAKIPGGAVALLAGLGHVGHLVREDVTARMPTDEERALLGAARDEPVLQLARLTLDREKRPVEADVMVMPAARRRLRYELRPD</sequence>
<dbReference type="Proteomes" id="UP001183388">
    <property type="component" value="Unassembled WGS sequence"/>
</dbReference>
<dbReference type="EMBL" id="JAVREN010000005">
    <property type="protein sequence ID" value="MDT0306293.1"/>
    <property type="molecule type" value="Genomic_DNA"/>
</dbReference>
<evidence type="ECO:0000313" key="4">
    <source>
        <dbReference type="Proteomes" id="UP001183388"/>
    </source>
</evidence>
<dbReference type="InterPro" id="IPR011663">
    <property type="entry name" value="UTRA"/>
</dbReference>
<comment type="caution">
    <text evidence="3">The sequence shown here is derived from an EMBL/GenBank/DDBJ whole genome shotgun (WGS) entry which is preliminary data.</text>
</comment>
<evidence type="ECO:0000259" key="2">
    <source>
        <dbReference type="SMART" id="SM00866"/>
    </source>
</evidence>
<gene>
    <name evidence="3" type="ORF">RM780_04860</name>
</gene>
<name>A0ABU2L4Y5_9ACTN</name>
<protein>
    <submittedName>
        <fullName evidence="3">UTRA domain-containing protein</fullName>
    </submittedName>
</protein>
<keyword evidence="4" id="KW-1185">Reference proteome</keyword>
<dbReference type="SMART" id="SM00866">
    <property type="entry name" value="UTRA"/>
    <property type="match status" value="1"/>
</dbReference>
<feature type="region of interest" description="Disordered" evidence="1">
    <location>
        <begin position="1"/>
        <end position="21"/>
    </location>
</feature>
<feature type="domain" description="UbiC transcription regulator-associated" evidence="2">
    <location>
        <begin position="21"/>
        <end position="162"/>
    </location>
</feature>
<dbReference type="PANTHER" id="PTHR44846">
    <property type="entry name" value="MANNOSYL-D-GLYCERATE TRANSPORT/METABOLISM SYSTEM REPRESSOR MNGR-RELATED"/>
    <property type="match status" value="1"/>
</dbReference>
<proteinExistence type="predicted"/>
<dbReference type="PANTHER" id="PTHR44846:SF17">
    <property type="entry name" value="GNTR-FAMILY TRANSCRIPTIONAL REGULATOR"/>
    <property type="match status" value="1"/>
</dbReference>